<reference evidence="2 3" key="1">
    <citation type="submission" date="2009-02" db="EMBL/GenBank/DDBJ databases">
        <title>The Genome Sequence of Oxalobacter formigenes OXCC13.</title>
        <authorList>
            <consortium name="The Broad Institute Genome Sequencing Platform"/>
            <person name="Ward D."/>
            <person name="Young S.K."/>
            <person name="Kodira C.D."/>
            <person name="Zeng Q."/>
            <person name="Koehrsen M."/>
            <person name="Alvarado L."/>
            <person name="Berlin A."/>
            <person name="Borenstein D."/>
            <person name="Chen Z."/>
            <person name="Engels R."/>
            <person name="Freedman E."/>
            <person name="Gellesch M."/>
            <person name="Goldberg J."/>
            <person name="Griggs A."/>
            <person name="Gujja S."/>
            <person name="Heiman D."/>
            <person name="Hepburn T."/>
            <person name="Howarth C."/>
            <person name="Jen D."/>
            <person name="Larson L."/>
            <person name="Lewis B."/>
            <person name="Mehta T."/>
            <person name="Park D."/>
            <person name="Pearson M."/>
            <person name="Roberts A."/>
            <person name="Saif S."/>
            <person name="Shea T."/>
            <person name="Shenoy N."/>
            <person name="Sisk P."/>
            <person name="Stolte C."/>
            <person name="Sykes S."/>
            <person name="Walk T."/>
            <person name="White J."/>
            <person name="Yandava C."/>
            <person name="Allison M.J."/>
            <person name="Lander E."/>
            <person name="Nusbaum C."/>
            <person name="Galagan J."/>
            <person name="Birren B."/>
        </authorList>
    </citation>
    <scope>NUCLEOTIDE SEQUENCE [LARGE SCALE GENOMIC DNA]</scope>
    <source>
        <strain evidence="2 3">OXCC13</strain>
    </source>
</reference>
<organism evidence="2 3">
    <name type="scientific">Oxalobacter formigenes OXCC13</name>
    <dbReference type="NCBI Taxonomy" id="556269"/>
    <lineage>
        <taxon>Bacteria</taxon>
        <taxon>Pseudomonadati</taxon>
        <taxon>Pseudomonadota</taxon>
        <taxon>Betaproteobacteria</taxon>
        <taxon>Burkholderiales</taxon>
        <taxon>Oxalobacteraceae</taxon>
        <taxon>Oxalobacter</taxon>
    </lineage>
</organism>
<evidence type="ECO:0000313" key="2">
    <source>
        <dbReference type="EMBL" id="EEO29078.1"/>
    </source>
</evidence>
<sequence>MKRLSLLILPVLLALSGCASIFTNPAPGSTVAEVIALKGQPDAQYQDGNTTLLEWSVPAYGDHAWMARIGPDGKLISYKQVLTRENFGTIKINEFTKNDVLKTVGHPTETEMSPLSGYEIWSYRYLEEGIWHSMMHVFFDSNGVVRKMENGQDPMYLLD</sequence>
<dbReference type="EMBL" id="GG658170">
    <property type="protein sequence ID" value="EEO29078.1"/>
    <property type="molecule type" value="Genomic_DNA"/>
</dbReference>
<name>C3X7A2_OXAFO</name>
<proteinExistence type="predicted"/>
<evidence type="ECO:0000313" key="3">
    <source>
        <dbReference type="Proteomes" id="UP000005089"/>
    </source>
</evidence>
<evidence type="ECO:0008006" key="4">
    <source>
        <dbReference type="Google" id="ProtNLM"/>
    </source>
</evidence>
<gene>
    <name evidence="2" type="ORF">OFBG_00106</name>
</gene>
<dbReference type="Proteomes" id="UP000005089">
    <property type="component" value="Unassembled WGS sequence"/>
</dbReference>
<dbReference type="eggNOG" id="COG2913">
    <property type="taxonomic scope" value="Bacteria"/>
</dbReference>
<dbReference type="PROSITE" id="PS51257">
    <property type="entry name" value="PROKAR_LIPOPROTEIN"/>
    <property type="match status" value="1"/>
</dbReference>
<dbReference type="STRING" id="847.BRW83_2176"/>
<keyword evidence="3" id="KW-1185">Reference proteome</keyword>
<feature type="signal peptide" evidence="1">
    <location>
        <begin position="1"/>
        <end position="19"/>
    </location>
</feature>
<feature type="chain" id="PRO_5030166943" description="Lipoprotein SmpA/OmlA domain-containing protein" evidence="1">
    <location>
        <begin position="20"/>
        <end position="159"/>
    </location>
</feature>
<dbReference type="GeneID" id="77136002"/>
<keyword evidence="1" id="KW-0732">Signal</keyword>
<protein>
    <recommendedName>
        <fullName evidence="4">Lipoprotein SmpA/OmlA domain-containing protein</fullName>
    </recommendedName>
</protein>
<dbReference type="AlphaFoldDB" id="C3X7A2"/>
<accession>C3X7A2</accession>
<dbReference type="RefSeq" id="WP_005879349.1">
    <property type="nucleotide sequence ID" value="NZ_CP019430.1"/>
</dbReference>
<dbReference type="HOGENOM" id="CLU_090266_1_0_4"/>
<evidence type="ECO:0000256" key="1">
    <source>
        <dbReference type="SAM" id="SignalP"/>
    </source>
</evidence>